<dbReference type="Proteomes" id="UP000199695">
    <property type="component" value="Unassembled WGS sequence"/>
</dbReference>
<feature type="region of interest" description="Disordered" evidence="1">
    <location>
        <begin position="166"/>
        <end position="214"/>
    </location>
</feature>
<evidence type="ECO:0000256" key="1">
    <source>
        <dbReference type="SAM" id="MobiDB-lite"/>
    </source>
</evidence>
<dbReference type="OrthoDB" id="9831726at2"/>
<evidence type="ECO:0000313" key="3">
    <source>
        <dbReference type="Proteomes" id="UP000199695"/>
    </source>
</evidence>
<feature type="compositionally biased region" description="Basic and acidic residues" evidence="1">
    <location>
        <begin position="177"/>
        <end position="192"/>
    </location>
</feature>
<sequence length="214" mass="24444">MSQRHLQVVENQQPAPVQNVGMITPAASLDEAIEQFHLYQQLKEKLGTPEDFQRIGDKQHPKKSFVRKVQRFFNVSCEIIQDEPLKDQDGNIIAWLAKARAIHRQTGAFQEADGSCGFDEKVDKYGNPDKKRQTIHNIRSHAVTRAKNRAILDLVGFGEVSAEEIIDDNGGYQQPEQRQDKRKQPTPEERKQKGIRSMYAVAKGEKKLSEERLP</sequence>
<protein>
    <submittedName>
        <fullName evidence="2">Uncharacterized protein</fullName>
    </submittedName>
</protein>
<keyword evidence="3" id="KW-1185">Reference proteome</keyword>
<accession>A0A1H8HAJ1</accession>
<proteinExistence type="predicted"/>
<dbReference type="PANTHER" id="PTHR37731:SF1">
    <property type="entry name" value="PEPTIDE TRANSPORTER FAMILY PROTEIN"/>
    <property type="match status" value="1"/>
</dbReference>
<dbReference type="EMBL" id="FOCQ01000013">
    <property type="protein sequence ID" value="SEN53232.1"/>
    <property type="molecule type" value="Genomic_DNA"/>
</dbReference>
<dbReference type="RefSeq" id="WP_089970790.1">
    <property type="nucleotide sequence ID" value="NZ_FOCQ01000013.1"/>
</dbReference>
<evidence type="ECO:0000313" key="2">
    <source>
        <dbReference type="EMBL" id="SEN53232.1"/>
    </source>
</evidence>
<feature type="compositionally biased region" description="Basic and acidic residues" evidence="1">
    <location>
        <begin position="203"/>
        <end position="214"/>
    </location>
</feature>
<dbReference type="AlphaFoldDB" id="A0A1H8HAJ1"/>
<organism evidence="2 3">
    <name type="scientific">Lihuaxuella thermophila</name>
    <dbReference type="NCBI Taxonomy" id="1173111"/>
    <lineage>
        <taxon>Bacteria</taxon>
        <taxon>Bacillati</taxon>
        <taxon>Bacillota</taxon>
        <taxon>Bacilli</taxon>
        <taxon>Bacillales</taxon>
        <taxon>Thermoactinomycetaceae</taxon>
        <taxon>Lihuaxuella</taxon>
    </lineage>
</organism>
<reference evidence="2 3" key="1">
    <citation type="submission" date="2016-10" db="EMBL/GenBank/DDBJ databases">
        <authorList>
            <person name="de Groot N.N."/>
        </authorList>
    </citation>
    <scope>NUCLEOTIDE SEQUENCE [LARGE SCALE GENOMIC DNA]</scope>
    <source>
        <strain evidence="2 3">DSM 46701</strain>
    </source>
</reference>
<name>A0A1H8HAJ1_9BACL</name>
<dbReference type="STRING" id="1173111.SAMN05444955_113117"/>
<dbReference type="PANTHER" id="PTHR37731">
    <property type="entry name" value="PEPTIDE TRANSPORTER FAMILY PROTEIN"/>
    <property type="match status" value="1"/>
</dbReference>
<gene>
    <name evidence="2" type="ORF">SAMN05444955_113117</name>
</gene>